<dbReference type="CDD" id="cd00063">
    <property type="entry name" value="FN3"/>
    <property type="match status" value="2"/>
</dbReference>
<dbReference type="PROSITE" id="PS00383">
    <property type="entry name" value="TYR_PHOSPHATASE_1"/>
    <property type="match status" value="1"/>
</dbReference>
<dbReference type="EC" id="3.1.3.48" evidence="2"/>
<feature type="transmembrane region" description="Helical" evidence="12">
    <location>
        <begin position="827"/>
        <end position="851"/>
    </location>
</feature>
<keyword evidence="3 12" id="KW-0812">Transmembrane</keyword>
<feature type="compositionally biased region" description="Polar residues" evidence="11">
    <location>
        <begin position="46"/>
        <end position="62"/>
    </location>
</feature>
<organism evidence="16 17">
    <name type="scientific">Ceutorhynchus assimilis</name>
    <name type="common">cabbage seed weevil</name>
    <dbReference type="NCBI Taxonomy" id="467358"/>
    <lineage>
        <taxon>Eukaryota</taxon>
        <taxon>Metazoa</taxon>
        <taxon>Ecdysozoa</taxon>
        <taxon>Arthropoda</taxon>
        <taxon>Hexapoda</taxon>
        <taxon>Insecta</taxon>
        <taxon>Pterygota</taxon>
        <taxon>Neoptera</taxon>
        <taxon>Endopterygota</taxon>
        <taxon>Coleoptera</taxon>
        <taxon>Polyphaga</taxon>
        <taxon>Cucujiformia</taxon>
        <taxon>Curculionidae</taxon>
        <taxon>Ceutorhynchinae</taxon>
        <taxon>Ceutorhynchus</taxon>
    </lineage>
</organism>
<evidence type="ECO:0000259" key="15">
    <source>
        <dbReference type="PROSITE" id="PS50853"/>
    </source>
</evidence>
<dbReference type="PANTHER" id="PTHR46957:SF3">
    <property type="entry name" value="CYTOKINE RECEPTOR"/>
    <property type="match status" value="1"/>
</dbReference>
<dbReference type="InterPro" id="IPR003595">
    <property type="entry name" value="Tyr_Pase_cat"/>
</dbReference>
<name>A0A9P0DE26_9CUCU</name>
<dbReference type="InterPro" id="IPR050713">
    <property type="entry name" value="RTP_Phos/Ushers"/>
</dbReference>
<evidence type="ECO:0000313" key="17">
    <source>
        <dbReference type="Proteomes" id="UP001152799"/>
    </source>
</evidence>
<feature type="transmembrane region" description="Helical" evidence="12">
    <location>
        <begin position="12"/>
        <end position="32"/>
    </location>
</feature>
<dbReference type="GO" id="GO:0004725">
    <property type="term" value="F:protein tyrosine phosphatase activity"/>
    <property type="evidence" value="ECO:0007669"/>
    <property type="project" value="UniProtKB-EC"/>
</dbReference>
<feature type="region of interest" description="Disordered" evidence="11">
    <location>
        <begin position="97"/>
        <end position="146"/>
    </location>
</feature>
<dbReference type="GO" id="GO:0016020">
    <property type="term" value="C:membrane"/>
    <property type="evidence" value="ECO:0007669"/>
    <property type="project" value="UniProtKB-SubCell"/>
</dbReference>
<dbReference type="InterPro" id="IPR029021">
    <property type="entry name" value="Prot-tyrosine_phosphatase-like"/>
</dbReference>
<evidence type="ECO:0000256" key="10">
    <source>
        <dbReference type="ARBA" id="ARBA00051722"/>
    </source>
</evidence>
<evidence type="ECO:0000259" key="13">
    <source>
        <dbReference type="PROSITE" id="PS50055"/>
    </source>
</evidence>
<gene>
    <name evidence="16" type="ORF">CEUTPL_LOCUS9027</name>
</gene>
<dbReference type="GO" id="GO:0048666">
    <property type="term" value="P:neuron development"/>
    <property type="evidence" value="ECO:0007669"/>
    <property type="project" value="UniProtKB-ARBA"/>
</dbReference>
<dbReference type="SMART" id="SM00194">
    <property type="entry name" value="PTPc"/>
    <property type="match status" value="1"/>
</dbReference>
<evidence type="ECO:0000256" key="7">
    <source>
        <dbReference type="ARBA" id="ARBA00022989"/>
    </source>
</evidence>
<protein>
    <recommendedName>
        <fullName evidence="2">protein-tyrosine-phosphatase</fullName>
        <ecNumber evidence="2">3.1.3.48</ecNumber>
    </recommendedName>
</protein>
<evidence type="ECO:0000256" key="6">
    <source>
        <dbReference type="ARBA" id="ARBA00022912"/>
    </source>
</evidence>
<sequence length="1190" mass="134982">MELLNQSVRSLLIIVVILFGNQIIVINVSGILNDAVNSTNFTDNVNSTQLSSTANEEATTNQSSTTSEDISTTSSSAVTSFDRILTTTLIMTNGYSNITTSDSNSTTESSTTENSTTGSSTTESSTTGSNTTESSTTESSTIFPTSSTTISTTTKILCDTTIHGVNVTSIHSTQVLMDLNMTTDESCYPLIAGINCTDHYEMAFKYTKALNNPTDNLVMGNLSEFTNYTCTITVEGELNNLYNVSFRTAEGVPGTPINLRVILLNSTIFRITWSEPQNVTAIIDGYNVTIKRVEVNSENHFIRNCSLMPAPVHNNYTNDLIYDFLGEPDFVYIATVSAWSLTTKNGSFAAINVTTRAEASEVPHKVIQSLIEQNGMNNIKRSLNISWEMPCNTNGPVEKFVIELTGKYNGDIFTNPIYYVNVSASTENENYNFIIELEAASSYTLKLYMPFKDSLHENKYIDDFVTGDNYPSAPKVILFRTFARNFTVNWDEPDNKPGNITGYRVHVYYKQINWQQTNACQLETDLNVTRYLSSDAHSFIVENVLPATTYAIEIFAETSIGFGNSTEKSVTSLSSQPEIPNMTYTIENHNSMQKDSYDVNGRVTYESGCLNGKFESYTVSYTGNRSGYVDHTDFEEILDFNVSSYVFALKPARFYSVNVTIKNSEDFTSRKSIQFMSPVGVPTFDEETLSNIQIVTHTTAAVVSLKKEYFSNSNGNLDYLAIIVSSENTTGGTITNWTYNSQWPTPEKLTEALHYQVTPKFWNPFKEKTFVNYSIGDNQMMCSEDEQICNKALDPGRTYFVYLRMFNAQYYRTSMPFTIETEPTKKVGLIVGIIFGLFGVSAMGFVGFILWRRGYFNKFLKKEDPEPKTEFSKERFVEYCNYLEQNPDVFNAQWTDLQIKSEEIYEGLHTHFALLNENRRKNRYTNILPFDHSRVKLNIDEDDEICSDYINASYIKGFSNRYEYIATQGPLPHTVRDFWKMVFQENVTIIIMVAKFIENKKEKCYKYFPNNNETMLFGDDIEVKCCSELHFQIYCVRTLQVRKDLKQMTVTHMQFLEWPDHGVPIGTDNLLLFCHQMRNRWAFEGGMAVVHCSAGVGRTGTIIATDILIRAIEAGKKLDVFNTVLDLRRQRKLMVQTEKQFMYIHQLIRNIIEDPIADDEEDNQEHIYQNIKLANEKFVRAGSDVVESSF</sequence>
<keyword evidence="4" id="KW-0732">Signal</keyword>
<dbReference type="PANTHER" id="PTHR46957">
    <property type="entry name" value="CYTOKINE RECEPTOR"/>
    <property type="match status" value="1"/>
</dbReference>
<dbReference type="OrthoDB" id="5854685at2759"/>
<keyword evidence="7 12" id="KW-1133">Transmembrane helix</keyword>
<dbReference type="Pfam" id="PF00102">
    <property type="entry name" value="Y_phosphatase"/>
    <property type="match status" value="1"/>
</dbReference>
<dbReference type="Gene3D" id="2.60.40.10">
    <property type="entry name" value="Immunoglobulins"/>
    <property type="match status" value="2"/>
</dbReference>
<keyword evidence="5" id="KW-0378">Hydrolase</keyword>
<evidence type="ECO:0000256" key="4">
    <source>
        <dbReference type="ARBA" id="ARBA00022729"/>
    </source>
</evidence>
<comment type="subcellular location">
    <subcellularLocation>
        <location evidence="1">Membrane</location>
        <topology evidence="1">Single-pass membrane protein</topology>
    </subcellularLocation>
</comment>
<dbReference type="PROSITE" id="PS50055">
    <property type="entry name" value="TYR_PHOSPHATASE_PTP"/>
    <property type="match status" value="1"/>
</dbReference>
<keyword evidence="6" id="KW-0904">Protein phosphatase</keyword>
<feature type="compositionally biased region" description="Low complexity" evidence="11">
    <location>
        <begin position="63"/>
        <end position="72"/>
    </location>
</feature>
<dbReference type="PROSITE" id="PS50853">
    <property type="entry name" value="FN3"/>
    <property type="match status" value="2"/>
</dbReference>
<feature type="domain" description="Fibronectin type-III" evidence="15">
    <location>
        <begin position="470"/>
        <end position="578"/>
    </location>
</feature>
<evidence type="ECO:0000256" key="12">
    <source>
        <dbReference type="SAM" id="Phobius"/>
    </source>
</evidence>
<dbReference type="InterPro" id="IPR000387">
    <property type="entry name" value="Tyr_Pase_dom"/>
</dbReference>
<dbReference type="Proteomes" id="UP001152799">
    <property type="component" value="Chromosome 4"/>
</dbReference>
<dbReference type="SMART" id="SM00404">
    <property type="entry name" value="PTPc_motif"/>
    <property type="match status" value="1"/>
</dbReference>
<dbReference type="InterPro" id="IPR013783">
    <property type="entry name" value="Ig-like_fold"/>
</dbReference>
<feature type="region of interest" description="Disordered" evidence="11">
    <location>
        <begin position="46"/>
        <end position="72"/>
    </location>
</feature>
<evidence type="ECO:0000313" key="16">
    <source>
        <dbReference type="EMBL" id="CAH1130400.1"/>
    </source>
</evidence>
<evidence type="ECO:0000256" key="8">
    <source>
        <dbReference type="ARBA" id="ARBA00023136"/>
    </source>
</evidence>
<evidence type="ECO:0000256" key="11">
    <source>
        <dbReference type="SAM" id="MobiDB-lite"/>
    </source>
</evidence>
<feature type="domain" description="Fibronectin type-III" evidence="15">
    <location>
        <begin position="255"/>
        <end position="359"/>
    </location>
</feature>
<dbReference type="EMBL" id="OU892280">
    <property type="protein sequence ID" value="CAH1130400.1"/>
    <property type="molecule type" value="Genomic_DNA"/>
</dbReference>
<dbReference type="Gene3D" id="3.90.190.10">
    <property type="entry name" value="Protein tyrosine phosphatase superfamily"/>
    <property type="match status" value="1"/>
</dbReference>
<proteinExistence type="predicted"/>
<dbReference type="SUPFAM" id="SSF49265">
    <property type="entry name" value="Fibronectin type III"/>
    <property type="match status" value="2"/>
</dbReference>
<keyword evidence="9" id="KW-0325">Glycoprotein</keyword>
<dbReference type="InterPro" id="IPR036116">
    <property type="entry name" value="FN3_sf"/>
</dbReference>
<accession>A0A9P0DE26</accession>
<dbReference type="Pfam" id="PF00041">
    <property type="entry name" value="fn3"/>
    <property type="match status" value="1"/>
</dbReference>
<dbReference type="AlphaFoldDB" id="A0A9P0DE26"/>
<dbReference type="SMART" id="SM00060">
    <property type="entry name" value="FN3"/>
    <property type="match status" value="2"/>
</dbReference>
<feature type="domain" description="Tyrosine-protein phosphatase" evidence="13">
    <location>
        <begin position="890"/>
        <end position="1151"/>
    </location>
</feature>
<keyword evidence="17" id="KW-1185">Reference proteome</keyword>
<dbReference type="PRINTS" id="PR00700">
    <property type="entry name" value="PRTYPHPHTASE"/>
</dbReference>
<evidence type="ECO:0000256" key="9">
    <source>
        <dbReference type="ARBA" id="ARBA00023180"/>
    </source>
</evidence>
<dbReference type="InterPro" id="IPR003961">
    <property type="entry name" value="FN3_dom"/>
</dbReference>
<dbReference type="SUPFAM" id="SSF52799">
    <property type="entry name" value="(Phosphotyrosine protein) phosphatases II"/>
    <property type="match status" value="1"/>
</dbReference>
<comment type="catalytic activity">
    <reaction evidence="10">
        <text>O-phospho-L-tyrosyl-[protein] + H2O = L-tyrosyl-[protein] + phosphate</text>
        <dbReference type="Rhea" id="RHEA:10684"/>
        <dbReference type="Rhea" id="RHEA-COMP:10136"/>
        <dbReference type="Rhea" id="RHEA-COMP:20101"/>
        <dbReference type="ChEBI" id="CHEBI:15377"/>
        <dbReference type="ChEBI" id="CHEBI:43474"/>
        <dbReference type="ChEBI" id="CHEBI:46858"/>
        <dbReference type="ChEBI" id="CHEBI:61978"/>
        <dbReference type="EC" id="3.1.3.48"/>
    </reaction>
</comment>
<evidence type="ECO:0000256" key="2">
    <source>
        <dbReference type="ARBA" id="ARBA00013064"/>
    </source>
</evidence>
<dbReference type="PROSITE" id="PS50056">
    <property type="entry name" value="TYR_PHOSPHATASE_2"/>
    <property type="match status" value="1"/>
</dbReference>
<evidence type="ECO:0000256" key="3">
    <source>
        <dbReference type="ARBA" id="ARBA00022692"/>
    </source>
</evidence>
<evidence type="ECO:0000256" key="5">
    <source>
        <dbReference type="ARBA" id="ARBA00022801"/>
    </source>
</evidence>
<reference evidence="16" key="1">
    <citation type="submission" date="2022-01" db="EMBL/GenBank/DDBJ databases">
        <authorList>
            <person name="King R."/>
        </authorList>
    </citation>
    <scope>NUCLEOTIDE SEQUENCE</scope>
</reference>
<dbReference type="InterPro" id="IPR000242">
    <property type="entry name" value="PTP_cat"/>
</dbReference>
<dbReference type="FunFam" id="3.90.190.10:FF:000102">
    <property type="entry name" value="Receptor-type tyrosine-protein phosphatase"/>
    <property type="match status" value="1"/>
</dbReference>
<evidence type="ECO:0000259" key="14">
    <source>
        <dbReference type="PROSITE" id="PS50056"/>
    </source>
</evidence>
<dbReference type="GO" id="GO:0009653">
    <property type="term" value="P:anatomical structure morphogenesis"/>
    <property type="evidence" value="ECO:0007669"/>
    <property type="project" value="UniProtKB-ARBA"/>
</dbReference>
<feature type="domain" description="Tyrosine specific protein phosphatases" evidence="14">
    <location>
        <begin position="1068"/>
        <end position="1142"/>
    </location>
</feature>
<evidence type="ECO:0000256" key="1">
    <source>
        <dbReference type="ARBA" id="ARBA00004167"/>
    </source>
</evidence>
<dbReference type="InterPro" id="IPR016130">
    <property type="entry name" value="Tyr_Pase_AS"/>
</dbReference>
<keyword evidence="8 12" id="KW-0472">Membrane</keyword>